<evidence type="ECO:0000256" key="1">
    <source>
        <dbReference type="ARBA" id="ARBA00001971"/>
    </source>
</evidence>
<name>A0A7U2I5C0_PHANO</name>
<dbReference type="InterPro" id="IPR036396">
    <property type="entry name" value="Cyt_P450_sf"/>
</dbReference>
<reference evidence="9" key="1">
    <citation type="journal article" date="2021" name="BMC Genomics">
        <title>Chromosome-level genome assembly and manually-curated proteome of model necrotroph Parastagonospora nodorum Sn15 reveals a genome-wide trove of candidate effector homologs, and redundancy of virulence-related functions within an accessory chromosome.</title>
        <authorList>
            <person name="Bertazzoni S."/>
            <person name="Jones D.A.B."/>
            <person name="Phan H.T."/>
            <person name="Tan K.-C."/>
            <person name="Hane J.K."/>
        </authorList>
    </citation>
    <scope>NUCLEOTIDE SEQUENCE [LARGE SCALE GENOMIC DNA]</scope>
    <source>
        <strain evidence="9">SN15 / ATCC MYA-4574 / FGSC 10173)</strain>
    </source>
</reference>
<keyword evidence="5 6" id="KW-0349">Heme</keyword>
<evidence type="ECO:0000313" key="8">
    <source>
        <dbReference type="EMBL" id="QRD00427.1"/>
    </source>
</evidence>
<keyword evidence="4 5" id="KW-0408">Iron</keyword>
<evidence type="ECO:0000256" key="7">
    <source>
        <dbReference type="SAM" id="Phobius"/>
    </source>
</evidence>
<dbReference type="PANTHER" id="PTHR24305">
    <property type="entry name" value="CYTOCHROME P450"/>
    <property type="match status" value="1"/>
</dbReference>
<keyword evidence="6" id="KW-0503">Monooxygenase</keyword>
<dbReference type="InterPro" id="IPR050121">
    <property type="entry name" value="Cytochrome_P450_monoxygenase"/>
</dbReference>
<dbReference type="InterPro" id="IPR017972">
    <property type="entry name" value="Cyt_P450_CS"/>
</dbReference>
<dbReference type="GO" id="GO:0020037">
    <property type="term" value="F:heme binding"/>
    <property type="evidence" value="ECO:0007669"/>
    <property type="project" value="InterPro"/>
</dbReference>
<evidence type="ECO:0000256" key="2">
    <source>
        <dbReference type="ARBA" id="ARBA00010617"/>
    </source>
</evidence>
<dbReference type="GO" id="GO:0005506">
    <property type="term" value="F:iron ion binding"/>
    <property type="evidence" value="ECO:0007669"/>
    <property type="project" value="InterPro"/>
</dbReference>
<keyword evidence="9" id="KW-1185">Reference proteome</keyword>
<organism evidence="8 9">
    <name type="scientific">Phaeosphaeria nodorum (strain SN15 / ATCC MYA-4574 / FGSC 10173)</name>
    <name type="common">Glume blotch fungus</name>
    <name type="synonym">Parastagonospora nodorum</name>
    <dbReference type="NCBI Taxonomy" id="321614"/>
    <lineage>
        <taxon>Eukaryota</taxon>
        <taxon>Fungi</taxon>
        <taxon>Dikarya</taxon>
        <taxon>Ascomycota</taxon>
        <taxon>Pezizomycotina</taxon>
        <taxon>Dothideomycetes</taxon>
        <taxon>Pleosporomycetidae</taxon>
        <taxon>Pleosporales</taxon>
        <taxon>Pleosporineae</taxon>
        <taxon>Phaeosphaeriaceae</taxon>
        <taxon>Parastagonospora</taxon>
    </lineage>
</organism>
<accession>A0A7U2I5C0</accession>
<evidence type="ECO:0000256" key="3">
    <source>
        <dbReference type="ARBA" id="ARBA00022723"/>
    </source>
</evidence>
<dbReference type="PROSITE" id="PS00086">
    <property type="entry name" value="CYTOCHROME_P450"/>
    <property type="match status" value="1"/>
</dbReference>
<feature type="binding site" description="axial binding residue" evidence="5">
    <location>
        <position position="455"/>
    </location>
    <ligand>
        <name>heme</name>
        <dbReference type="ChEBI" id="CHEBI:30413"/>
    </ligand>
    <ligandPart>
        <name>Fe</name>
        <dbReference type="ChEBI" id="CHEBI:18248"/>
    </ligandPart>
</feature>
<feature type="transmembrane region" description="Helical" evidence="7">
    <location>
        <begin position="6"/>
        <end position="29"/>
    </location>
</feature>
<gene>
    <name evidence="8" type="ORF">JI435_089940</name>
</gene>
<comment type="cofactor">
    <cofactor evidence="1 5">
        <name>heme</name>
        <dbReference type="ChEBI" id="CHEBI:30413"/>
    </cofactor>
</comment>
<evidence type="ECO:0000256" key="4">
    <source>
        <dbReference type="ARBA" id="ARBA00023004"/>
    </source>
</evidence>
<dbReference type="PRINTS" id="PR00385">
    <property type="entry name" value="P450"/>
</dbReference>
<evidence type="ECO:0000256" key="5">
    <source>
        <dbReference type="PIRSR" id="PIRSR602401-1"/>
    </source>
</evidence>
<evidence type="ECO:0000256" key="6">
    <source>
        <dbReference type="RuleBase" id="RU000461"/>
    </source>
</evidence>
<dbReference type="VEuPathDB" id="FungiDB:JI435_089940"/>
<keyword evidence="7" id="KW-0472">Membrane</keyword>
<protein>
    <recommendedName>
        <fullName evidence="10">Pisatin demethylase</fullName>
    </recommendedName>
</protein>
<dbReference type="CDD" id="cd11060">
    <property type="entry name" value="CYP57A1-like"/>
    <property type="match status" value="1"/>
</dbReference>
<keyword evidence="3 5" id="KW-0479">Metal-binding</keyword>
<keyword evidence="7" id="KW-1133">Transmembrane helix</keyword>
<dbReference type="InterPro" id="IPR002401">
    <property type="entry name" value="Cyt_P450_E_grp-I"/>
</dbReference>
<dbReference type="EMBL" id="CP069033">
    <property type="protein sequence ID" value="QRD00427.1"/>
    <property type="molecule type" value="Genomic_DNA"/>
</dbReference>
<sequence>MKNQAIFVYAHWHSIVICLLVVTVARLLWVRVRHLRSVPGPLFAKFTPLYRIWTAATGKQFVIHQKLHDAYGPVVRIGPNHVSVSDAASITDIYGIASKFYKSDCYTLFDVPTKSGLTPTVFSVRDNTYHRQLKRPVANAYSMTSLVELEPMTDVCIKILEKKFERFQGQGIDLGEWLHWYAFDVITSITFSNCMGFMESEQDISGIIRAIEGRLFYNSIVGQVPALHKFLLGNRFVSRIANLLPSVRRLNTTHFIVDFARTQLSRYQTVGSSSDDLKDMLARFKRSNKDGGQAMTSDELLSHATGNVLAGSDTTAISLRATFYHLLKIPRTYIKLLAEIDAAHTRGDLSDPITFAEANQLSYLQLCIKEAMRMHPSCGQLLERVVPAGGMSIASVFLPEGTVVGINPWVVAQDKDVYGDDVGVFRPERWSEASPAQLRLMERNFLAFGSGGRTCLGKSISMLEMTKLVPQILRRFRVELVAPEKKWELEGFWFVKQSGLLCRITERGISS</sequence>
<comment type="similarity">
    <text evidence="2 6">Belongs to the cytochrome P450 family.</text>
</comment>
<keyword evidence="6" id="KW-0560">Oxidoreductase</keyword>
<dbReference type="FunFam" id="1.10.630.10:FF:000050">
    <property type="entry name" value="Cytochrome P450 monooxygenase"/>
    <property type="match status" value="1"/>
</dbReference>
<dbReference type="SUPFAM" id="SSF48264">
    <property type="entry name" value="Cytochrome P450"/>
    <property type="match status" value="1"/>
</dbReference>
<keyword evidence="7" id="KW-0812">Transmembrane</keyword>
<dbReference type="OrthoDB" id="3934656at2759"/>
<dbReference type="Proteomes" id="UP000663193">
    <property type="component" value="Chromosome 11"/>
</dbReference>
<evidence type="ECO:0000313" key="9">
    <source>
        <dbReference type="Proteomes" id="UP000663193"/>
    </source>
</evidence>
<dbReference type="GO" id="GO:0004497">
    <property type="term" value="F:monooxygenase activity"/>
    <property type="evidence" value="ECO:0007669"/>
    <property type="project" value="UniProtKB-KW"/>
</dbReference>
<proteinExistence type="inferred from homology"/>
<evidence type="ECO:0008006" key="10">
    <source>
        <dbReference type="Google" id="ProtNLM"/>
    </source>
</evidence>
<dbReference type="PRINTS" id="PR00463">
    <property type="entry name" value="EP450I"/>
</dbReference>
<dbReference type="InterPro" id="IPR001128">
    <property type="entry name" value="Cyt_P450"/>
</dbReference>
<dbReference type="Pfam" id="PF00067">
    <property type="entry name" value="p450"/>
    <property type="match status" value="1"/>
</dbReference>
<dbReference type="GO" id="GO:0016705">
    <property type="term" value="F:oxidoreductase activity, acting on paired donors, with incorporation or reduction of molecular oxygen"/>
    <property type="evidence" value="ECO:0007669"/>
    <property type="project" value="InterPro"/>
</dbReference>
<dbReference type="PANTHER" id="PTHR24305:SF232">
    <property type="entry name" value="P450, PUTATIVE (EUROFUNG)-RELATED"/>
    <property type="match status" value="1"/>
</dbReference>
<dbReference type="Gene3D" id="1.10.630.10">
    <property type="entry name" value="Cytochrome P450"/>
    <property type="match status" value="1"/>
</dbReference>
<dbReference type="AlphaFoldDB" id="A0A7U2I5C0"/>